<keyword evidence="5 8" id="KW-0812">Transmembrane</keyword>
<protein>
    <submittedName>
        <fullName evidence="10">Iron(III) transport system permease protein</fullName>
    </submittedName>
</protein>
<feature type="transmembrane region" description="Helical" evidence="8">
    <location>
        <begin position="423"/>
        <end position="441"/>
    </location>
</feature>
<evidence type="ECO:0000259" key="9">
    <source>
        <dbReference type="PROSITE" id="PS50928"/>
    </source>
</evidence>
<dbReference type="PANTHER" id="PTHR43357">
    <property type="entry name" value="INNER MEMBRANE ABC TRANSPORTER PERMEASE PROTEIN YDCV"/>
    <property type="match status" value="1"/>
</dbReference>
<dbReference type="PROSITE" id="PS50928">
    <property type="entry name" value="ABC_TM1"/>
    <property type="match status" value="2"/>
</dbReference>
<reference evidence="10 11" key="1">
    <citation type="submission" date="2019-02" db="EMBL/GenBank/DDBJ databases">
        <title>Sequencing the genomes of 1000 actinobacteria strains.</title>
        <authorList>
            <person name="Klenk H.-P."/>
        </authorList>
    </citation>
    <scope>NUCLEOTIDE SEQUENCE [LARGE SCALE GENOMIC DNA]</scope>
    <source>
        <strain evidence="10 11">DSM 16932</strain>
    </source>
</reference>
<comment type="similarity">
    <text evidence="8">Belongs to the binding-protein-dependent transport system permease family.</text>
</comment>
<feature type="transmembrane region" description="Helical" evidence="8">
    <location>
        <begin position="152"/>
        <end position="172"/>
    </location>
</feature>
<keyword evidence="7 8" id="KW-0472">Membrane</keyword>
<feature type="transmembrane region" description="Helical" evidence="8">
    <location>
        <begin position="109"/>
        <end position="132"/>
    </location>
</feature>
<evidence type="ECO:0000256" key="3">
    <source>
        <dbReference type="ARBA" id="ARBA00022475"/>
    </source>
</evidence>
<dbReference type="Proteomes" id="UP000293852">
    <property type="component" value="Unassembled WGS sequence"/>
</dbReference>
<evidence type="ECO:0000313" key="10">
    <source>
        <dbReference type="EMBL" id="RZS59827.1"/>
    </source>
</evidence>
<dbReference type="SUPFAM" id="SSF161098">
    <property type="entry name" value="MetI-like"/>
    <property type="match status" value="2"/>
</dbReference>
<feature type="domain" description="ABC transmembrane type-1" evidence="9">
    <location>
        <begin position="359"/>
        <end position="549"/>
    </location>
</feature>
<sequence>MRLSRPAPTHPPAPRTPGQSLSPWLVFTVISVALALIFVVTPIANVILRSVATGGGLDGWREFVTEGKYFRALRNSLLLSALVSAISTVIGVFLAYFNTRYRFWGKSVLGTLPIAVLLIPELIISQSWLMLLGNNGVVSNWLRDVGIGFPSMYGWAGLLLVMPLFSFPYVYLGTLAAFKGFDSQLEEAAVSLGSTPFRARVRVTIPAILPAVLSTTILVFSLTLGNFTTATVVGKRVELLAPMTYRVFLAETGADPKMQSTLATVSVAIIALTLLGQNLLIGGRRYHMVQGRSWTPIPLRGPHGFALTSIATIIVAATLLPFGLTAVMAFTKSTGPVLHWGEFSVDNFASIMVSDPYPIRNTLVFGGVACIIGVILSAVVSTVIVRKKNLLSPLLSYLVMFPQALSGTVLGIGVVMSFGGRPWNMSGTALIIILVFVVRRLPHGVRSASGSIHSIPESIEEASVSLGVPPLRSFARVVLPLMLPGIAAAAILTWVTIIGELSASLVVYSAGQETINIRIFQLMFAGMNGQAAAYGLVLCVLALAPILVATRVLKVRLFT</sequence>
<name>A0A4Q7LZJ2_9MICO</name>
<evidence type="ECO:0000256" key="1">
    <source>
        <dbReference type="ARBA" id="ARBA00004429"/>
    </source>
</evidence>
<keyword evidence="11" id="KW-1185">Reference proteome</keyword>
<feature type="transmembrane region" description="Helical" evidence="8">
    <location>
        <begin position="207"/>
        <end position="227"/>
    </location>
</feature>
<proteinExistence type="inferred from homology"/>
<dbReference type="Pfam" id="PF00528">
    <property type="entry name" value="BPD_transp_1"/>
    <property type="match status" value="2"/>
</dbReference>
<feature type="transmembrane region" description="Helical" evidence="8">
    <location>
        <begin position="262"/>
        <end position="283"/>
    </location>
</feature>
<dbReference type="GO" id="GO:0005886">
    <property type="term" value="C:plasma membrane"/>
    <property type="evidence" value="ECO:0007669"/>
    <property type="project" value="UniProtKB-SubCell"/>
</dbReference>
<feature type="transmembrane region" description="Helical" evidence="8">
    <location>
        <begin position="304"/>
        <end position="330"/>
    </location>
</feature>
<comment type="subcellular location">
    <subcellularLocation>
        <location evidence="1">Cell inner membrane</location>
        <topology evidence="1">Multi-pass membrane protein</topology>
    </subcellularLocation>
    <subcellularLocation>
        <location evidence="8">Cell membrane</location>
        <topology evidence="8">Multi-pass membrane protein</topology>
    </subcellularLocation>
</comment>
<keyword evidence="3" id="KW-1003">Cell membrane</keyword>
<keyword evidence="4" id="KW-0997">Cell inner membrane</keyword>
<dbReference type="PANTHER" id="PTHR43357:SF3">
    <property type="entry name" value="FE(3+)-TRANSPORT SYSTEM PERMEASE PROTEIN FBPB 2"/>
    <property type="match status" value="1"/>
</dbReference>
<dbReference type="OrthoDB" id="9810794at2"/>
<organism evidence="10 11">
    <name type="scientific">Xylanimonas ulmi</name>
    <dbReference type="NCBI Taxonomy" id="228973"/>
    <lineage>
        <taxon>Bacteria</taxon>
        <taxon>Bacillati</taxon>
        <taxon>Actinomycetota</taxon>
        <taxon>Actinomycetes</taxon>
        <taxon>Micrococcales</taxon>
        <taxon>Promicromonosporaceae</taxon>
        <taxon>Xylanimonas</taxon>
    </lineage>
</organism>
<evidence type="ECO:0000256" key="2">
    <source>
        <dbReference type="ARBA" id="ARBA00022448"/>
    </source>
</evidence>
<dbReference type="RefSeq" id="WP_130411282.1">
    <property type="nucleotide sequence ID" value="NZ_SGWX01000001.1"/>
</dbReference>
<dbReference type="InterPro" id="IPR035906">
    <property type="entry name" value="MetI-like_sf"/>
</dbReference>
<accession>A0A4Q7LZJ2</accession>
<evidence type="ECO:0000256" key="7">
    <source>
        <dbReference type="ARBA" id="ARBA00023136"/>
    </source>
</evidence>
<dbReference type="GO" id="GO:0055085">
    <property type="term" value="P:transmembrane transport"/>
    <property type="evidence" value="ECO:0007669"/>
    <property type="project" value="InterPro"/>
</dbReference>
<evidence type="ECO:0000313" key="11">
    <source>
        <dbReference type="Proteomes" id="UP000293852"/>
    </source>
</evidence>
<gene>
    <name evidence="10" type="ORF">EV386_0063</name>
</gene>
<dbReference type="InterPro" id="IPR000515">
    <property type="entry name" value="MetI-like"/>
</dbReference>
<evidence type="ECO:0000256" key="6">
    <source>
        <dbReference type="ARBA" id="ARBA00022989"/>
    </source>
</evidence>
<dbReference type="CDD" id="cd06261">
    <property type="entry name" value="TM_PBP2"/>
    <property type="match status" value="2"/>
</dbReference>
<comment type="caution">
    <text evidence="10">The sequence shown here is derived from an EMBL/GenBank/DDBJ whole genome shotgun (WGS) entry which is preliminary data.</text>
</comment>
<dbReference type="Gene3D" id="1.10.3720.10">
    <property type="entry name" value="MetI-like"/>
    <property type="match status" value="2"/>
</dbReference>
<dbReference type="AlphaFoldDB" id="A0A4Q7LZJ2"/>
<dbReference type="EMBL" id="SGWX01000001">
    <property type="protein sequence ID" value="RZS59827.1"/>
    <property type="molecule type" value="Genomic_DNA"/>
</dbReference>
<feature type="transmembrane region" description="Helical" evidence="8">
    <location>
        <begin position="77"/>
        <end position="97"/>
    </location>
</feature>
<feature type="transmembrane region" description="Helical" evidence="8">
    <location>
        <begin position="397"/>
        <end position="417"/>
    </location>
</feature>
<feature type="transmembrane region" description="Helical" evidence="8">
    <location>
        <begin position="363"/>
        <end position="385"/>
    </location>
</feature>
<keyword evidence="6 8" id="KW-1133">Transmembrane helix</keyword>
<keyword evidence="2 8" id="KW-0813">Transport</keyword>
<feature type="domain" description="ABC transmembrane type-1" evidence="9">
    <location>
        <begin position="73"/>
        <end position="280"/>
    </location>
</feature>
<evidence type="ECO:0000256" key="5">
    <source>
        <dbReference type="ARBA" id="ARBA00022692"/>
    </source>
</evidence>
<feature type="transmembrane region" description="Helical" evidence="8">
    <location>
        <begin position="21"/>
        <end position="48"/>
    </location>
</feature>
<evidence type="ECO:0000256" key="4">
    <source>
        <dbReference type="ARBA" id="ARBA00022519"/>
    </source>
</evidence>
<evidence type="ECO:0000256" key="8">
    <source>
        <dbReference type="RuleBase" id="RU363032"/>
    </source>
</evidence>
<feature type="transmembrane region" description="Helical" evidence="8">
    <location>
        <begin position="481"/>
        <end position="511"/>
    </location>
</feature>
<feature type="transmembrane region" description="Helical" evidence="8">
    <location>
        <begin position="531"/>
        <end position="553"/>
    </location>
</feature>